<dbReference type="Proteomes" id="UP000253769">
    <property type="component" value="Unassembled WGS sequence"/>
</dbReference>
<evidence type="ECO:0000259" key="1">
    <source>
        <dbReference type="Pfam" id="PF12727"/>
    </source>
</evidence>
<dbReference type="EMBL" id="QQOH01000002">
    <property type="protein sequence ID" value="RDE23078.1"/>
    <property type="molecule type" value="Genomic_DNA"/>
</dbReference>
<dbReference type="Pfam" id="PF12728">
    <property type="entry name" value="HTH_17"/>
    <property type="match status" value="1"/>
</dbReference>
<feature type="domain" description="PBP" evidence="1">
    <location>
        <begin position="82"/>
        <end position="263"/>
    </location>
</feature>
<dbReference type="OrthoDB" id="9805928at2"/>
<sequence>MNIRQVSDYLHLNEKKIYTLASEGQIPATKVTGKWLFPRDLVDQWLIESSHGGVLLDRLIIAGSDDPLLHRAVSQVARKIQTSAIVSYSSTGTRLGLSQLARQRADVCAIHWGPAEESHMRHPALLSRHRQHSKWVLVHAFKREIGVIVTPDTRLKWQTIPELFGAGLSWSLRQDGTGSSRFMEEALSHCGMKLEQLNQVEQGLTEREIASQIAMGIAEAGPGARSTAAEFGLDFVSMGWECFDLALYRGVFFRHLFRELMQQLESPESLQQAQLLGGYDFSETGKLVWSS</sequence>
<dbReference type="InterPro" id="IPR010093">
    <property type="entry name" value="SinI_DNA-bd"/>
</dbReference>
<dbReference type="AlphaFoldDB" id="A0A369WLX7"/>
<reference evidence="3 4" key="1">
    <citation type="submission" date="2018-07" db="EMBL/GenBank/DDBJ databases">
        <title>Motiliproteus coralliicola sp. nov., a bacterium isolated from Coral.</title>
        <authorList>
            <person name="Wang G."/>
        </authorList>
    </citation>
    <scope>NUCLEOTIDE SEQUENCE [LARGE SCALE GENOMIC DNA]</scope>
    <source>
        <strain evidence="3 4">C34</strain>
    </source>
</reference>
<dbReference type="GO" id="GO:0003677">
    <property type="term" value="F:DNA binding"/>
    <property type="evidence" value="ECO:0007669"/>
    <property type="project" value="InterPro"/>
</dbReference>
<name>A0A369WLX7_9GAMM</name>
<accession>A0A369WLX7</accession>
<protein>
    <submittedName>
        <fullName evidence="3">Helix-turn-helix domain-containing protein</fullName>
    </submittedName>
</protein>
<evidence type="ECO:0000313" key="4">
    <source>
        <dbReference type="Proteomes" id="UP000253769"/>
    </source>
</evidence>
<gene>
    <name evidence="3" type="ORF">DV711_10115</name>
</gene>
<proteinExistence type="predicted"/>
<evidence type="ECO:0000259" key="2">
    <source>
        <dbReference type="Pfam" id="PF12728"/>
    </source>
</evidence>
<keyword evidence="4" id="KW-1185">Reference proteome</keyword>
<feature type="domain" description="Helix-turn-helix" evidence="2">
    <location>
        <begin position="1"/>
        <end position="46"/>
    </location>
</feature>
<dbReference type="InterPro" id="IPR041657">
    <property type="entry name" value="HTH_17"/>
</dbReference>
<dbReference type="PANTHER" id="PTHR38431">
    <property type="entry name" value="BLL2305 PROTEIN"/>
    <property type="match status" value="1"/>
</dbReference>
<evidence type="ECO:0000313" key="3">
    <source>
        <dbReference type="EMBL" id="RDE23078.1"/>
    </source>
</evidence>
<dbReference type="Pfam" id="PF12727">
    <property type="entry name" value="PBP_like"/>
    <property type="match status" value="1"/>
</dbReference>
<dbReference type="NCBIfam" id="TIGR01764">
    <property type="entry name" value="excise"/>
    <property type="match status" value="1"/>
</dbReference>
<comment type="caution">
    <text evidence="3">The sequence shown here is derived from an EMBL/GenBank/DDBJ whole genome shotgun (WGS) entry which is preliminary data.</text>
</comment>
<dbReference type="InterPro" id="IPR024370">
    <property type="entry name" value="PBP_domain"/>
</dbReference>
<dbReference type="PANTHER" id="PTHR38431:SF1">
    <property type="entry name" value="BLL2305 PROTEIN"/>
    <property type="match status" value="1"/>
</dbReference>
<organism evidence="3 4">
    <name type="scientific">Motiliproteus coralliicola</name>
    <dbReference type="NCBI Taxonomy" id="2283196"/>
    <lineage>
        <taxon>Bacteria</taxon>
        <taxon>Pseudomonadati</taxon>
        <taxon>Pseudomonadota</taxon>
        <taxon>Gammaproteobacteria</taxon>
        <taxon>Oceanospirillales</taxon>
        <taxon>Oceanospirillaceae</taxon>
        <taxon>Motiliproteus</taxon>
    </lineage>
</organism>